<dbReference type="Pfam" id="PF07715">
    <property type="entry name" value="Plug"/>
    <property type="match status" value="1"/>
</dbReference>
<feature type="domain" description="TonB-dependent receptor-like beta-barrel" evidence="10">
    <location>
        <begin position="496"/>
        <end position="1040"/>
    </location>
</feature>
<proteinExistence type="inferred from homology"/>
<gene>
    <name evidence="12" type="ORF">DXN05_06580</name>
</gene>
<dbReference type="SUPFAM" id="SSF56935">
    <property type="entry name" value="Porins"/>
    <property type="match status" value="1"/>
</dbReference>
<evidence type="ECO:0000256" key="6">
    <source>
        <dbReference type="ARBA" id="ARBA00023136"/>
    </source>
</evidence>
<dbReference type="InterPro" id="IPR012910">
    <property type="entry name" value="Plug_dom"/>
</dbReference>
<comment type="subcellular location">
    <subcellularLocation>
        <location evidence="1 8">Cell outer membrane</location>
        <topology evidence="1 8">Multi-pass membrane protein</topology>
    </subcellularLocation>
</comment>
<evidence type="ECO:0000256" key="1">
    <source>
        <dbReference type="ARBA" id="ARBA00004571"/>
    </source>
</evidence>
<dbReference type="InterPro" id="IPR039426">
    <property type="entry name" value="TonB-dep_rcpt-like"/>
</dbReference>
<keyword evidence="6 8" id="KW-0472">Membrane</keyword>
<evidence type="ECO:0000256" key="2">
    <source>
        <dbReference type="ARBA" id="ARBA00022448"/>
    </source>
</evidence>
<evidence type="ECO:0000313" key="13">
    <source>
        <dbReference type="Proteomes" id="UP000261284"/>
    </source>
</evidence>
<dbReference type="EMBL" id="QTJU01000002">
    <property type="protein sequence ID" value="RFM28468.1"/>
    <property type="molecule type" value="Genomic_DNA"/>
</dbReference>
<dbReference type="InterPro" id="IPR037066">
    <property type="entry name" value="Plug_dom_sf"/>
</dbReference>
<sequence>MFIKHKERAISFILALLLLLGTNVFAQKSITGRVLGPDRKPVQGASVSVKGATTGTQTDADGNFRINAASDATLVISFVGFASQEIAVNNSQSVGTISLSQLATSLNEIVVTGYSSQKKKDLTGSVAIVNMEAAKKQPVADLNNMLQGQVSGLTVVGTGQPGQTPQVRIRGFNTFGNNAPLFVVDGVPTQNINDINPNDIASTQVLKDAGASSIYGSRASNGVIIVTTRKGTGKVKVSYDGYVGTQKPKGGNVWDILSPQEMGNLKWLAYKNSGKAPTDAQFGSGTTPVIPDYILPNGAKAGDPGTDPSTYYLDPNYNGSMDGFHQIVQANKTGTDWYHQIFRNAPITQHNLAVTGGNDQAAYLFSVNYFNQQGTLINTYLRRFTIRANSTYKITNFLRVGENMGYSVISNPQAASGILVEGSAIGMAFRENPMIPVYDIKGNYAGSAGKDLGNAKNPVAIQQRTANNKGLANRLFGNIFGEVDILKNLTARTSFGGEVYSGSNHSFAFPEYENSENLTTNSYTETAYSGYNWTWTNTLAYHLTAGDHDLKLLGGTEAYLATNRNLGGTTLGYLNFDPNYTSLSTGLGTQTNYSNQNNGINSTTAFGADNTLVSYFGRLDYTFKDKYLLGATVRRDGSSKFTTNRWGTFPAVSIGWRISQENFMKNVGWITDLKIRGSYGTMGNQFNALGTNSYTLYGTNKQTTYYPYGGSAIVQGVSLQQFGNPNGKWEKDKNLNVGFDGTFFKGALEVTADYYHKDIKDLLYQLTFPGTYGAGTVPAFNVASMKNSGVDVAVTGHINIAKDLKLDATGTFTTFSNTITQIDASGTPYFDQDSRRFNGSNIVRNAVGHSISQFYGYKVTGFWQSQAEIDAANAEAQKATGNPNAVYQTDAAVGRFRYADSKNQHQITNDSKVFLGNPSPDFSYGLNLGLTYKDFDFSMFLYGVQGNDIWNNVKWWTDFYGSFPGGANSKTALYNSWTPTNTHAKAPIQEAGSYFSTQSVPNSYFVENGSYLRCKNMQLGYSFNFASLKKAGISRLRAYVQAANLFTITKYSGIDPEISTNSGNVNATTDFGIDEGAYANPRQYLFGIQVVF</sequence>
<dbReference type="NCBIfam" id="TIGR04056">
    <property type="entry name" value="OMP_RagA_SusC"/>
    <property type="match status" value="1"/>
</dbReference>
<evidence type="ECO:0000256" key="7">
    <source>
        <dbReference type="ARBA" id="ARBA00023237"/>
    </source>
</evidence>
<dbReference type="InterPro" id="IPR000531">
    <property type="entry name" value="Beta-barrel_TonB"/>
</dbReference>
<dbReference type="SUPFAM" id="SSF49464">
    <property type="entry name" value="Carboxypeptidase regulatory domain-like"/>
    <property type="match status" value="1"/>
</dbReference>
<dbReference type="Pfam" id="PF13715">
    <property type="entry name" value="CarbopepD_reg_2"/>
    <property type="match status" value="1"/>
</dbReference>
<dbReference type="OrthoDB" id="9768177at2"/>
<keyword evidence="3 8" id="KW-1134">Transmembrane beta strand</keyword>
<evidence type="ECO:0000259" key="10">
    <source>
        <dbReference type="Pfam" id="PF00593"/>
    </source>
</evidence>
<dbReference type="GO" id="GO:0009279">
    <property type="term" value="C:cell outer membrane"/>
    <property type="evidence" value="ECO:0007669"/>
    <property type="project" value="UniProtKB-SubCell"/>
</dbReference>
<evidence type="ECO:0000256" key="5">
    <source>
        <dbReference type="ARBA" id="ARBA00023077"/>
    </source>
</evidence>
<keyword evidence="5 9" id="KW-0798">TonB box</keyword>
<evidence type="ECO:0000256" key="3">
    <source>
        <dbReference type="ARBA" id="ARBA00022452"/>
    </source>
</evidence>
<dbReference type="NCBIfam" id="TIGR04057">
    <property type="entry name" value="SusC_RagA_signa"/>
    <property type="match status" value="1"/>
</dbReference>
<name>A0A3E1NL02_9BACT</name>
<evidence type="ECO:0000259" key="11">
    <source>
        <dbReference type="Pfam" id="PF07715"/>
    </source>
</evidence>
<comment type="caution">
    <text evidence="12">The sequence shown here is derived from an EMBL/GenBank/DDBJ whole genome shotgun (WGS) entry which is preliminary data.</text>
</comment>
<dbReference type="RefSeq" id="WP_116846458.1">
    <property type="nucleotide sequence ID" value="NZ_QTJU01000002.1"/>
</dbReference>
<keyword evidence="4 8" id="KW-0812">Transmembrane</keyword>
<keyword evidence="12" id="KW-0675">Receptor</keyword>
<dbReference type="InterPro" id="IPR023996">
    <property type="entry name" value="TonB-dep_OMP_SusC/RagA"/>
</dbReference>
<dbReference type="InterPro" id="IPR008969">
    <property type="entry name" value="CarboxyPept-like_regulatory"/>
</dbReference>
<reference evidence="12 13" key="1">
    <citation type="submission" date="2018-08" db="EMBL/GenBank/DDBJ databases">
        <title>Chitinophagaceae sp. K23C18032701, a novel bacterium isolated from forest soil.</title>
        <authorList>
            <person name="Wang C."/>
        </authorList>
    </citation>
    <scope>NUCLEOTIDE SEQUENCE [LARGE SCALE GENOMIC DNA]</scope>
    <source>
        <strain evidence="12 13">K23C18032701</strain>
    </source>
</reference>
<dbReference type="Proteomes" id="UP000261284">
    <property type="component" value="Unassembled WGS sequence"/>
</dbReference>
<feature type="domain" description="TonB-dependent receptor plug" evidence="11">
    <location>
        <begin position="118"/>
        <end position="223"/>
    </location>
</feature>
<protein>
    <submittedName>
        <fullName evidence="12">TonB-dependent receptor</fullName>
    </submittedName>
</protein>
<dbReference type="AlphaFoldDB" id="A0A3E1NL02"/>
<keyword evidence="7 8" id="KW-0998">Cell outer membrane</keyword>
<evidence type="ECO:0000313" key="12">
    <source>
        <dbReference type="EMBL" id="RFM28468.1"/>
    </source>
</evidence>
<dbReference type="Pfam" id="PF00593">
    <property type="entry name" value="TonB_dep_Rec_b-barrel"/>
    <property type="match status" value="1"/>
</dbReference>
<evidence type="ECO:0000256" key="4">
    <source>
        <dbReference type="ARBA" id="ARBA00022692"/>
    </source>
</evidence>
<comment type="similarity">
    <text evidence="8 9">Belongs to the TonB-dependent receptor family.</text>
</comment>
<evidence type="ECO:0000256" key="8">
    <source>
        <dbReference type="PROSITE-ProRule" id="PRU01360"/>
    </source>
</evidence>
<dbReference type="PROSITE" id="PS52016">
    <property type="entry name" value="TONB_DEPENDENT_REC_3"/>
    <property type="match status" value="1"/>
</dbReference>
<accession>A0A3E1NL02</accession>
<keyword evidence="2 8" id="KW-0813">Transport</keyword>
<dbReference type="Gene3D" id="2.60.40.1120">
    <property type="entry name" value="Carboxypeptidase-like, regulatory domain"/>
    <property type="match status" value="1"/>
</dbReference>
<dbReference type="Gene3D" id="2.170.130.10">
    <property type="entry name" value="TonB-dependent receptor, plug domain"/>
    <property type="match status" value="1"/>
</dbReference>
<dbReference type="InterPro" id="IPR036942">
    <property type="entry name" value="Beta-barrel_TonB_sf"/>
</dbReference>
<organism evidence="12 13">
    <name type="scientific">Deminuibacter soli</name>
    <dbReference type="NCBI Taxonomy" id="2291815"/>
    <lineage>
        <taxon>Bacteria</taxon>
        <taxon>Pseudomonadati</taxon>
        <taxon>Bacteroidota</taxon>
        <taxon>Chitinophagia</taxon>
        <taxon>Chitinophagales</taxon>
        <taxon>Chitinophagaceae</taxon>
        <taxon>Deminuibacter</taxon>
    </lineage>
</organism>
<dbReference type="InterPro" id="IPR023997">
    <property type="entry name" value="TonB-dep_OMP_SusC/RagA_CS"/>
</dbReference>
<keyword evidence="13" id="KW-1185">Reference proteome</keyword>
<evidence type="ECO:0000256" key="9">
    <source>
        <dbReference type="RuleBase" id="RU003357"/>
    </source>
</evidence>
<dbReference type="Gene3D" id="2.40.170.20">
    <property type="entry name" value="TonB-dependent receptor, beta-barrel domain"/>
    <property type="match status" value="1"/>
</dbReference>